<sequence>MFTGIIEEVGTLRRVTSRGDNKILEIETSLELSEGDSLAVSGACLTVIKVEPGFLKAEATGETIKRTILGDLHAGSRINLERALTLQKPLGGHLVQGHVDEVGKVAALKKTQDAWHIEVAFSREADGLVVDQGSVAIDGVSLTVLKKLPGPKLTVNLIPETLRRTTLSGLRVGDKVNLEFDIIAKYVREHTRP</sequence>
<protein>
    <recommendedName>
        <fullName evidence="5 9">Riboflavin synthase</fullName>
        <ecNumber evidence="4 9">2.5.1.9</ecNumber>
    </recommendedName>
</protein>
<evidence type="ECO:0000259" key="11">
    <source>
        <dbReference type="PROSITE" id="PS51177"/>
    </source>
</evidence>
<comment type="pathway">
    <text evidence="3">Cofactor biosynthesis; riboflavin biosynthesis; riboflavin from 2-hydroxy-3-oxobutyl phosphate and 5-amino-6-(D-ribitylamino)uracil: step 2/2.</text>
</comment>
<feature type="repeat" description="Lumazine-binding" evidence="10">
    <location>
        <begin position="1"/>
        <end position="93"/>
    </location>
</feature>
<dbReference type="Gene3D" id="2.40.30.20">
    <property type="match status" value="2"/>
</dbReference>
<keyword evidence="8" id="KW-0677">Repeat</keyword>
<gene>
    <name evidence="12" type="ORF">CEE36_02825</name>
</gene>
<dbReference type="InterPro" id="IPR017938">
    <property type="entry name" value="Riboflavin_synthase-like_b-brl"/>
</dbReference>
<reference evidence="12 13" key="1">
    <citation type="submission" date="2017-06" db="EMBL/GenBank/DDBJ databases">
        <title>Novel microbial phyla capable of carbon fixation and sulfur reduction in deep-sea sediments.</title>
        <authorList>
            <person name="Huang J."/>
            <person name="Baker B."/>
            <person name="Wang Y."/>
        </authorList>
    </citation>
    <scope>NUCLEOTIDE SEQUENCE [LARGE SCALE GENOMIC DNA]</scope>
    <source>
        <strain evidence="12">B3_TA06</strain>
    </source>
</reference>
<evidence type="ECO:0000256" key="1">
    <source>
        <dbReference type="ARBA" id="ARBA00000968"/>
    </source>
</evidence>
<keyword evidence="6" id="KW-0686">Riboflavin biosynthesis</keyword>
<name>A0A532V8U5_UNCT6</name>
<dbReference type="PIRSF" id="PIRSF000498">
    <property type="entry name" value="Riboflavin_syn_A"/>
    <property type="match status" value="1"/>
</dbReference>
<dbReference type="EMBL" id="NJBO01000003">
    <property type="protein sequence ID" value="TKJ43633.1"/>
    <property type="molecule type" value="Genomic_DNA"/>
</dbReference>
<dbReference type="SUPFAM" id="SSF63380">
    <property type="entry name" value="Riboflavin synthase domain-like"/>
    <property type="match status" value="2"/>
</dbReference>
<dbReference type="CDD" id="cd00402">
    <property type="entry name" value="Riboflavin_synthase_like"/>
    <property type="match status" value="1"/>
</dbReference>
<accession>A0A532V8U5</accession>
<feature type="repeat" description="Lumazine-binding" evidence="10">
    <location>
        <begin position="94"/>
        <end position="191"/>
    </location>
</feature>
<feature type="domain" description="Lumazine-binding" evidence="11">
    <location>
        <begin position="1"/>
        <end position="93"/>
    </location>
</feature>
<evidence type="ECO:0000256" key="3">
    <source>
        <dbReference type="ARBA" id="ARBA00004887"/>
    </source>
</evidence>
<dbReference type="GO" id="GO:0009231">
    <property type="term" value="P:riboflavin biosynthetic process"/>
    <property type="evidence" value="ECO:0007669"/>
    <property type="project" value="UniProtKB-KW"/>
</dbReference>
<dbReference type="Pfam" id="PF00677">
    <property type="entry name" value="Lum_binding"/>
    <property type="match status" value="2"/>
</dbReference>
<organism evidence="12 13">
    <name type="scientific">candidate division TA06 bacterium B3_TA06</name>
    <dbReference type="NCBI Taxonomy" id="2012487"/>
    <lineage>
        <taxon>Bacteria</taxon>
        <taxon>Bacteria division TA06</taxon>
    </lineage>
</organism>
<comment type="catalytic activity">
    <reaction evidence="1">
        <text>2 6,7-dimethyl-8-(1-D-ribityl)lumazine + H(+) = 5-amino-6-(D-ribitylamino)uracil + riboflavin</text>
        <dbReference type="Rhea" id="RHEA:20772"/>
        <dbReference type="ChEBI" id="CHEBI:15378"/>
        <dbReference type="ChEBI" id="CHEBI:15934"/>
        <dbReference type="ChEBI" id="CHEBI:57986"/>
        <dbReference type="ChEBI" id="CHEBI:58201"/>
        <dbReference type="EC" id="2.5.1.9"/>
    </reaction>
</comment>
<dbReference type="InterPro" id="IPR026017">
    <property type="entry name" value="Lumazine-bd_dom"/>
</dbReference>
<dbReference type="InterPro" id="IPR023366">
    <property type="entry name" value="ATP_synth_asu-like_sf"/>
</dbReference>
<evidence type="ECO:0000256" key="8">
    <source>
        <dbReference type="ARBA" id="ARBA00022737"/>
    </source>
</evidence>
<dbReference type="NCBIfam" id="NF006767">
    <property type="entry name" value="PRK09289.1"/>
    <property type="match status" value="1"/>
</dbReference>
<dbReference type="Proteomes" id="UP000317778">
    <property type="component" value="Unassembled WGS sequence"/>
</dbReference>
<proteinExistence type="predicted"/>
<evidence type="ECO:0000313" key="12">
    <source>
        <dbReference type="EMBL" id="TKJ43633.1"/>
    </source>
</evidence>
<feature type="domain" description="Lumazine-binding" evidence="11">
    <location>
        <begin position="94"/>
        <end position="191"/>
    </location>
</feature>
<keyword evidence="7" id="KW-0808">Transferase</keyword>
<comment type="function">
    <text evidence="2">Catalyzes the dismutation of two molecules of 6,7-dimethyl-8-ribityllumazine, resulting in the formation of riboflavin and 5-amino-6-(D-ribitylamino)uracil.</text>
</comment>
<dbReference type="PROSITE" id="PS51177">
    <property type="entry name" value="LUMAZINE_BIND"/>
    <property type="match status" value="2"/>
</dbReference>
<comment type="caution">
    <text evidence="12">The sequence shown here is derived from an EMBL/GenBank/DDBJ whole genome shotgun (WGS) entry which is preliminary data.</text>
</comment>
<evidence type="ECO:0000256" key="2">
    <source>
        <dbReference type="ARBA" id="ARBA00002803"/>
    </source>
</evidence>
<dbReference type="InterPro" id="IPR001783">
    <property type="entry name" value="Lumazine-bd"/>
</dbReference>
<evidence type="ECO:0000313" key="13">
    <source>
        <dbReference type="Proteomes" id="UP000317778"/>
    </source>
</evidence>
<dbReference type="EC" id="2.5.1.9" evidence="4 9"/>
<evidence type="ECO:0000256" key="6">
    <source>
        <dbReference type="ARBA" id="ARBA00022619"/>
    </source>
</evidence>
<evidence type="ECO:0000256" key="5">
    <source>
        <dbReference type="ARBA" id="ARBA00013950"/>
    </source>
</evidence>
<evidence type="ECO:0000256" key="9">
    <source>
        <dbReference type="NCBIfam" id="TIGR00187"/>
    </source>
</evidence>
<dbReference type="NCBIfam" id="TIGR00187">
    <property type="entry name" value="ribE"/>
    <property type="match status" value="1"/>
</dbReference>
<evidence type="ECO:0000256" key="10">
    <source>
        <dbReference type="PROSITE-ProRule" id="PRU00524"/>
    </source>
</evidence>
<evidence type="ECO:0000256" key="7">
    <source>
        <dbReference type="ARBA" id="ARBA00022679"/>
    </source>
</evidence>
<dbReference type="PANTHER" id="PTHR21098:SF12">
    <property type="entry name" value="RIBOFLAVIN SYNTHASE"/>
    <property type="match status" value="1"/>
</dbReference>
<evidence type="ECO:0000256" key="4">
    <source>
        <dbReference type="ARBA" id="ARBA00012827"/>
    </source>
</evidence>
<dbReference type="PANTHER" id="PTHR21098">
    <property type="entry name" value="RIBOFLAVIN SYNTHASE ALPHA CHAIN"/>
    <property type="match status" value="1"/>
</dbReference>
<dbReference type="GO" id="GO:0004746">
    <property type="term" value="F:riboflavin synthase activity"/>
    <property type="evidence" value="ECO:0007669"/>
    <property type="project" value="UniProtKB-UniRule"/>
</dbReference>
<dbReference type="AlphaFoldDB" id="A0A532V8U5"/>